<dbReference type="PANTHER" id="PTHR31630:SF6">
    <property type="entry name" value="PHYTANOYL-COA DIOXYGENASE-RELATED"/>
    <property type="match status" value="1"/>
</dbReference>
<dbReference type="PANTHER" id="PTHR31630">
    <property type="entry name" value="PHYTANOYL-COA DIOXYGENASE-RELATED-RELATED"/>
    <property type="match status" value="1"/>
</dbReference>
<feature type="non-terminal residue" evidence="1">
    <location>
        <position position="260"/>
    </location>
</feature>
<dbReference type="GeneID" id="28980657"/>
<proteinExistence type="predicted"/>
<dbReference type="Proteomes" id="UP000053611">
    <property type="component" value="Unassembled WGS sequence"/>
</dbReference>
<organism evidence="1 2">
    <name type="scientific">Cutaneotrichosporon oleaginosum</name>
    <dbReference type="NCBI Taxonomy" id="879819"/>
    <lineage>
        <taxon>Eukaryota</taxon>
        <taxon>Fungi</taxon>
        <taxon>Dikarya</taxon>
        <taxon>Basidiomycota</taxon>
        <taxon>Agaricomycotina</taxon>
        <taxon>Tremellomycetes</taxon>
        <taxon>Trichosporonales</taxon>
        <taxon>Trichosporonaceae</taxon>
        <taxon>Cutaneotrichosporon</taxon>
    </lineage>
</organism>
<feature type="non-terminal residue" evidence="1">
    <location>
        <position position="1"/>
    </location>
</feature>
<evidence type="ECO:0000313" key="2">
    <source>
        <dbReference type="Proteomes" id="UP000053611"/>
    </source>
</evidence>
<name>A0A0J1B7R7_9TREE</name>
<evidence type="ECO:0008006" key="3">
    <source>
        <dbReference type="Google" id="ProtNLM"/>
    </source>
</evidence>
<keyword evidence="2" id="KW-1185">Reference proteome</keyword>
<protein>
    <recommendedName>
        <fullName evidence="3">Phytanoyl-CoA dioxygenase</fullName>
    </recommendedName>
</protein>
<dbReference type="SUPFAM" id="SSF51197">
    <property type="entry name" value="Clavaminate synthase-like"/>
    <property type="match status" value="1"/>
</dbReference>
<reference evidence="1 2" key="1">
    <citation type="submission" date="2015-03" db="EMBL/GenBank/DDBJ databases">
        <title>Genomics and transcriptomics of the oil-accumulating basidiomycete yeast T. oleaginosus allow insights into substrate utilization and the diverse evolutionary trajectories of mating systems in fungi.</title>
        <authorList>
            <consortium name="DOE Joint Genome Institute"/>
            <person name="Kourist R."/>
            <person name="Kracht O."/>
            <person name="Bracharz F."/>
            <person name="Lipzen A."/>
            <person name="Nolan M."/>
            <person name="Ohm R."/>
            <person name="Grigoriev I."/>
            <person name="Sun S."/>
            <person name="Heitman J."/>
            <person name="Bruck T."/>
            <person name="Nowrousian M."/>
        </authorList>
    </citation>
    <scope>NUCLEOTIDE SEQUENCE [LARGE SCALE GENOMIC DNA]</scope>
    <source>
        <strain evidence="1 2">IBC0246</strain>
    </source>
</reference>
<gene>
    <name evidence="1" type="ORF">CC85DRAFT_231514</name>
</gene>
<dbReference type="InterPro" id="IPR008775">
    <property type="entry name" value="Phytyl_CoA_dOase-like"/>
</dbReference>
<accession>A0A0J1B7R7</accession>
<dbReference type="OrthoDB" id="445007at2759"/>
<dbReference type="EMBL" id="KQ087191">
    <property type="protein sequence ID" value="KLT43804.1"/>
    <property type="molecule type" value="Genomic_DNA"/>
</dbReference>
<dbReference type="AlphaFoldDB" id="A0A0J1B7R7"/>
<dbReference type="Gene3D" id="2.60.120.620">
    <property type="entry name" value="q2cbj1_9rhob like domain"/>
    <property type="match status" value="1"/>
</dbReference>
<dbReference type="Pfam" id="PF05721">
    <property type="entry name" value="PhyH"/>
    <property type="match status" value="1"/>
</dbReference>
<evidence type="ECO:0000313" key="1">
    <source>
        <dbReference type="EMBL" id="KLT43804.1"/>
    </source>
</evidence>
<sequence>WLEALEHDGVAVVPAAIPPAEVAAFEADAYAWLGTFGYDPLDRTTWKRARLPPAWRTGMYSSAAHEAFVWRLRCVPGILAAFASAWDTSPETLVASFDSINITRPLGKFGRNSKATKPWPHLDQDPGRAGLELYQGIAVLSDSGPNDGGLCVLPGSHRLHSEYFKAFPPPPWKPNRIFRIPARGMAWYAARGVTKRKVEAKAGDLILWDSRVVHWNEDPIGERIRLAAYVCYCPRSLIAEDVLSKRVQLFYTRTWTNHKP</sequence>